<evidence type="ECO:0000256" key="4">
    <source>
        <dbReference type="ARBA" id="ARBA00022679"/>
    </source>
</evidence>
<evidence type="ECO:0000313" key="11">
    <source>
        <dbReference type="EMBL" id="SHJ04765.1"/>
    </source>
</evidence>
<dbReference type="AlphaFoldDB" id="A0A1M6G437"/>
<dbReference type="PANTHER" id="PTHR43442">
    <property type="entry name" value="GLUCONOKINASE-RELATED"/>
    <property type="match status" value="1"/>
</dbReference>
<protein>
    <recommendedName>
        <fullName evidence="3 10">Gluconokinase</fullName>
        <ecNumber evidence="3 10">2.7.1.12</ecNumber>
    </recommendedName>
</protein>
<dbReference type="RefSeq" id="WP_073331463.1">
    <property type="nucleotide sequence ID" value="NZ_FQYO01000004.1"/>
</dbReference>
<keyword evidence="4 10" id="KW-0808">Transferase</keyword>
<evidence type="ECO:0000313" key="12">
    <source>
        <dbReference type="Proteomes" id="UP000184292"/>
    </source>
</evidence>
<comment type="similarity">
    <text evidence="2 10">Belongs to the gluconokinase GntK/GntV family.</text>
</comment>
<dbReference type="Pfam" id="PF13671">
    <property type="entry name" value="AAA_33"/>
    <property type="match status" value="1"/>
</dbReference>
<evidence type="ECO:0000256" key="2">
    <source>
        <dbReference type="ARBA" id="ARBA00008420"/>
    </source>
</evidence>
<dbReference type="FunFam" id="3.40.50.300:FF:000522">
    <property type="entry name" value="Gluconokinase"/>
    <property type="match status" value="1"/>
</dbReference>
<keyword evidence="7 10" id="KW-0067">ATP-binding</keyword>
<evidence type="ECO:0000256" key="1">
    <source>
        <dbReference type="ARBA" id="ARBA00004761"/>
    </source>
</evidence>
<evidence type="ECO:0000256" key="10">
    <source>
        <dbReference type="RuleBase" id="RU363066"/>
    </source>
</evidence>
<dbReference type="InterPro" id="IPR006001">
    <property type="entry name" value="Therm_gnt_kin"/>
</dbReference>
<dbReference type="GO" id="GO:0005737">
    <property type="term" value="C:cytoplasm"/>
    <property type="evidence" value="ECO:0007669"/>
    <property type="project" value="TreeGrafter"/>
</dbReference>
<dbReference type="OrthoDB" id="9795716at2"/>
<comment type="catalytic activity">
    <reaction evidence="9 10">
        <text>D-gluconate + ATP = 6-phospho-D-gluconate + ADP + H(+)</text>
        <dbReference type="Rhea" id="RHEA:19433"/>
        <dbReference type="ChEBI" id="CHEBI:15378"/>
        <dbReference type="ChEBI" id="CHEBI:18391"/>
        <dbReference type="ChEBI" id="CHEBI:30616"/>
        <dbReference type="ChEBI" id="CHEBI:58759"/>
        <dbReference type="ChEBI" id="CHEBI:456216"/>
        <dbReference type="EC" id="2.7.1.12"/>
    </reaction>
</comment>
<dbReference type="PANTHER" id="PTHR43442:SF3">
    <property type="entry name" value="GLUCONOKINASE-RELATED"/>
    <property type="match status" value="1"/>
</dbReference>
<evidence type="ECO:0000256" key="3">
    <source>
        <dbReference type="ARBA" id="ARBA00012054"/>
    </source>
</evidence>
<dbReference type="Gene3D" id="3.40.50.300">
    <property type="entry name" value="P-loop containing nucleotide triphosphate hydrolases"/>
    <property type="match status" value="1"/>
</dbReference>
<keyword evidence="6 10" id="KW-0418">Kinase</keyword>
<gene>
    <name evidence="11" type="ORF">SAMN05444417_2673</name>
</gene>
<dbReference type="EC" id="2.7.1.12" evidence="3 10"/>
<dbReference type="GO" id="GO:0005524">
    <property type="term" value="F:ATP binding"/>
    <property type="evidence" value="ECO:0007669"/>
    <property type="project" value="UniProtKB-KW"/>
</dbReference>
<evidence type="ECO:0000256" key="7">
    <source>
        <dbReference type="ARBA" id="ARBA00022840"/>
    </source>
</evidence>
<dbReference type="Proteomes" id="UP000184292">
    <property type="component" value="Unassembled WGS sequence"/>
</dbReference>
<evidence type="ECO:0000256" key="5">
    <source>
        <dbReference type="ARBA" id="ARBA00022741"/>
    </source>
</evidence>
<dbReference type="GO" id="GO:0046316">
    <property type="term" value="F:gluconokinase activity"/>
    <property type="evidence" value="ECO:0007669"/>
    <property type="project" value="UniProtKB-EC"/>
</dbReference>
<name>A0A1M6G437_9RHOB</name>
<dbReference type="GO" id="GO:0019521">
    <property type="term" value="P:D-gluconate metabolic process"/>
    <property type="evidence" value="ECO:0007669"/>
    <property type="project" value="UniProtKB-KW"/>
</dbReference>
<comment type="pathway">
    <text evidence="1">Carbohydrate acid metabolism.</text>
</comment>
<reference evidence="11 12" key="1">
    <citation type="submission" date="2016-11" db="EMBL/GenBank/DDBJ databases">
        <authorList>
            <person name="Jaros S."/>
            <person name="Januszkiewicz K."/>
            <person name="Wedrychowicz H."/>
        </authorList>
    </citation>
    <scope>NUCLEOTIDE SEQUENCE [LARGE SCALE GENOMIC DNA]</scope>
    <source>
        <strain evidence="11 12">DSM 100565</strain>
    </source>
</reference>
<dbReference type="STRING" id="1447782.SAMN05444417_2673"/>
<keyword evidence="5 10" id="KW-0547">Nucleotide-binding</keyword>
<evidence type="ECO:0000256" key="9">
    <source>
        <dbReference type="ARBA" id="ARBA00048090"/>
    </source>
</evidence>
<dbReference type="CDD" id="cd02021">
    <property type="entry name" value="GntK"/>
    <property type="match status" value="1"/>
</dbReference>
<proteinExistence type="inferred from homology"/>
<dbReference type="EMBL" id="FQYO01000004">
    <property type="protein sequence ID" value="SHJ04765.1"/>
    <property type="molecule type" value="Genomic_DNA"/>
</dbReference>
<dbReference type="SUPFAM" id="SSF52540">
    <property type="entry name" value="P-loop containing nucleoside triphosphate hydrolases"/>
    <property type="match status" value="1"/>
</dbReference>
<accession>A0A1M6G437</accession>
<evidence type="ECO:0000256" key="8">
    <source>
        <dbReference type="ARBA" id="ARBA00023064"/>
    </source>
</evidence>
<dbReference type="InterPro" id="IPR027417">
    <property type="entry name" value="P-loop_NTPase"/>
</dbReference>
<keyword evidence="12" id="KW-1185">Reference proteome</keyword>
<organism evidence="11 12">
    <name type="scientific">Wenxinia saemankumensis</name>
    <dbReference type="NCBI Taxonomy" id="1447782"/>
    <lineage>
        <taxon>Bacteria</taxon>
        <taxon>Pseudomonadati</taxon>
        <taxon>Pseudomonadota</taxon>
        <taxon>Alphaproteobacteria</taxon>
        <taxon>Rhodobacterales</taxon>
        <taxon>Roseobacteraceae</taxon>
        <taxon>Wenxinia</taxon>
    </lineage>
</organism>
<sequence>MRQPIVVMGVSGSGKSLIGRQLADRLGAPFVDGDDLHPRSNVEKMAAGHPLTDEDRWPWLAHVGARLAAPQPPAVIACSALKRIYRDHIARHAGREVAFVLLDGPRDVLRKRVGLREGHFMPPELLDSQLATLERPASDERAVTVDVTPPPAEIVERIIGALPDGVV</sequence>
<keyword evidence="8" id="KW-0311">Gluconate utilization</keyword>
<evidence type="ECO:0000256" key="6">
    <source>
        <dbReference type="ARBA" id="ARBA00022777"/>
    </source>
</evidence>
<dbReference type="NCBIfam" id="TIGR01313">
    <property type="entry name" value="therm_gnt_kin"/>
    <property type="match status" value="1"/>
</dbReference>